<evidence type="ECO:0000256" key="5">
    <source>
        <dbReference type="ARBA" id="ARBA00022989"/>
    </source>
</evidence>
<evidence type="ECO:0000256" key="3">
    <source>
        <dbReference type="ARBA" id="ARBA00022692"/>
    </source>
</evidence>
<dbReference type="HOGENOM" id="CLU_055068_5_1_0"/>
<dbReference type="KEGG" id="pmx:PERMA_0416"/>
<organism evidence="9 10">
    <name type="scientific">Persephonella marina (strain DSM 14350 / EX-H1)</name>
    <dbReference type="NCBI Taxonomy" id="123214"/>
    <lineage>
        <taxon>Bacteria</taxon>
        <taxon>Pseudomonadati</taxon>
        <taxon>Aquificota</taxon>
        <taxon>Aquificia</taxon>
        <taxon>Aquificales</taxon>
        <taxon>Hydrogenothermaceae</taxon>
        <taxon>Persephonella</taxon>
    </lineage>
</organism>
<dbReference type="SUPFAM" id="SSF144091">
    <property type="entry name" value="Rhomboid-like"/>
    <property type="match status" value="1"/>
</dbReference>
<dbReference type="GO" id="GO:0004252">
    <property type="term" value="F:serine-type endopeptidase activity"/>
    <property type="evidence" value="ECO:0007669"/>
    <property type="project" value="InterPro"/>
</dbReference>
<dbReference type="eggNOG" id="COG0705">
    <property type="taxonomic scope" value="Bacteria"/>
</dbReference>
<dbReference type="STRING" id="123214.PERMA_0416"/>
<dbReference type="AlphaFoldDB" id="C0QU40"/>
<feature type="transmembrane region" description="Helical" evidence="7">
    <location>
        <begin position="15"/>
        <end position="32"/>
    </location>
</feature>
<dbReference type="PaxDb" id="123214-PERMA_0416"/>
<dbReference type="RefSeq" id="WP_015898868.1">
    <property type="nucleotide sequence ID" value="NC_012440.1"/>
</dbReference>
<keyword evidence="4" id="KW-0378">Hydrolase</keyword>
<dbReference type="PANTHER" id="PTHR43731:SF14">
    <property type="entry name" value="PRESENILIN-ASSOCIATED RHOMBOID-LIKE PROTEIN, MITOCHONDRIAL"/>
    <property type="match status" value="1"/>
</dbReference>
<dbReference type="InterPro" id="IPR035952">
    <property type="entry name" value="Rhomboid-like_sf"/>
</dbReference>
<gene>
    <name evidence="9" type="ordered locus">PERMA_0416</name>
</gene>
<dbReference type="InterPro" id="IPR022764">
    <property type="entry name" value="Peptidase_S54_rhomboid_dom"/>
</dbReference>
<dbReference type="Gene3D" id="1.20.1540.10">
    <property type="entry name" value="Rhomboid-like"/>
    <property type="match status" value="1"/>
</dbReference>
<comment type="similarity">
    <text evidence="2">Belongs to the peptidase S54 family.</text>
</comment>
<comment type="subcellular location">
    <subcellularLocation>
        <location evidence="1">Membrane</location>
        <topology evidence="1">Multi-pass membrane protein</topology>
    </subcellularLocation>
</comment>
<evidence type="ECO:0000256" key="7">
    <source>
        <dbReference type="SAM" id="Phobius"/>
    </source>
</evidence>
<feature type="transmembrane region" description="Helical" evidence="7">
    <location>
        <begin position="125"/>
        <end position="144"/>
    </location>
</feature>
<evidence type="ECO:0000256" key="2">
    <source>
        <dbReference type="ARBA" id="ARBA00009045"/>
    </source>
</evidence>
<evidence type="ECO:0000256" key="1">
    <source>
        <dbReference type="ARBA" id="ARBA00004141"/>
    </source>
</evidence>
<keyword evidence="10" id="KW-1185">Reference proteome</keyword>
<keyword evidence="5 7" id="KW-1133">Transmembrane helix</keyword>
<evidence type="ECO:0000256" key="4">
    <source>
        <dbReference type="ARBA" id="ARBA00022801"/>
    </source>
</evidence>
<keyword evidence="3 7" id="KW-0812">Transmembrane</keyword>
<dbReference type="Pfam" id="PF01694">
    <property type="entry name" value="Rhomboid"/>
    <property type="match status" value="1"/>
</dbReference>
<reference evidence="9 10" key="1">
    <citation type="journal article" date="2009" name="J. Bacteriol.">
        <title>Complete and draft genome sequences of six members of the Aquificales.</title>
        <authorList>
            <person name="Reysenbach A.L."/>
            <person name="Hamamura N."/>
            <person name="Podar M."/>
            <person name="Griffiths E."/>
            <person name="Ferreira S."/>
            <person name="Hochstein R."/>
            <person name="Heidelberg J."/>
            <person name="Johnson J."/>
            <person name="Mead D."/>
            <person name="Pohorille A."/>
            <person name="Sarmiento M."/>
            <person name="Schweighofer K."/>
            <person name="Seshadri R."/>
            <person name="Voytek M.A."/>
        </authorList>
    </citation>
    <scope>NUCLEOTIDE SEQUENCE [LARGE SCALE GENOMIC DNA]</scope>
    <source>
        <strain evidence="10">DSM 14350 / EX-H1</strain>
    </source>
</reference>
<dbReference type="GO" id="GO:0016020">
    <property type="term" value="C:membrane"/>
    <property type="evidence" value="ECO:0007669"/>
    <property type="project" value="UniProtKB-SubCell"/>
</dbReference>
<evidence type="ECO:0000313" key="10">
    <source>
        <dbReference type="Proteomes" id="UP000001366"/>
    </source>
</evidence>
<keyword evidence="6 7" id="KW-0472">Membrane</keyword>
<dbReference type="OrthoDB" id="9813074at2"/>
<sequence length="224" mass="25226">MIPIKDNIPTNKPPVLTVSFILINVLIFFYEVSLPELELIRFIHQFGLLPVDIIYLNWEKILTSMFLHGSFAHLFGNMLFLWIFGNNVEDALGRFKFVIFYILSGVGAAVTQSFISLAFGNISTPMIGASGAISGIMAAYVKLYPEARILTIIPPFFFFGFILPAWFFVGYWFLIQVLFAVATPPTVGGVAWYAHIGGFITGWILINIMYTPKKAKIVHYSVIR</sequence>
<proteinExistence type="inferred from homology"/>
<dbReference type="PANTHER" id="PTHR43731">
    <property type="entry name" value="RHOMBOID PROTEASE"/>
    <property type="match status" value="1"/>
</dbReference>
<name>C0QU40_PERMH</name>
<feature type="domain" description="Peptidase S54 rhomboid" evidence="8">
    <location>
        <begin position="58"/>
        <end position="209"/>
    </location>
</feature>
<dbReference type="EMBL" id="CP001230">
    <property type="protein sequence ID" value="ACO04764.1"/>
    <property type="molecule type" value="Genomic_DNA"/>
</dbReference>
<feature type="transmembrane region" description="Helical" evidence="7">
    <location>
        <begin position="64"/>
        <end position="85"/>
    </location>
</feature>
<dbReference type="InterPro" id="IPR050925">
    <property type="entry name" value="Rhomboid_protease_S54"/>
</dbReference>
<evidence type="ECO:0000259" key="8">
    <source>
        <dbReference type="Pfam" id="PF01694"/>
    </source>
</evidence>
<evidence type="ECO:0000256" key="6">
    <source>
        <dbReference type="ARBA" id="ARBA00023136"/>
    </source>
</evidence>
<accession>C0QU40</accession>
<protein>
    <submittedName>
        <fullName evidence="9">Rhomboid family protein</fullName>
    </submittedName>
</protein>
<feature type="transmembrane region" description="Helical" evidence="7">
    <location>
        <begin position="191"/>
        <end position="210"/>
    </location>
</feature>
<evidence type="ECO:0000313" key="9">
    <source>
        <dbReference type="EMBL" id="ACO04764.1"/>
    </source>
</evidence>
<feature type="transmembrane region" description="Helical" evidence="7">
    <location>
        <begin position="97"/>
        <end position="119"/>
    </location>
</feature>
<dbReference type="FunFam" id="1.20.1540.10:FF:000027">
    <property type="entry name" value="Rhomboid family intramembrane serine protease"/>
    <property type="match status" value="1"/>
</dbReference>
<dbReference type="MEROPS" id="S54.027"/>
<feature type="transmembrane region" description="Helical" evidence="7">
    <location>
        <begin position="156"/>
        <end position="179"/>
    </location>
</feature>
<dbReference type="Proteomes" id="UP000001366">
    <property type="component" value="Chromosome"/>
</dbReference>